<accession>A0A2S2CXD1</accession>
<evidence type="ECO:0000256" key="4">
    <source>
        <dbReference type="ARBA" id="ARBA00023136"/>
    </source>
</evidence>
<reference evidence="8" key="1">
    <citation type="submission" date="2018-05" db="EMBL/GenBank/DDBJ databases">
        <title>Azospirillum thermophila sp. nov., a novel isolated from hot spring.</title>
        <authorList>
            <person name="Zhao Z."/>
        </authorList>
    </citation>
    <scope>NUCLEOTIDE SEQUENCE [LARGE SCALE GENOMIC DNA]</scope>
    <source>
        <strain evidence="8">CFH 70021</strain>
        <plasmid evidence="8">unnamed1</plasmid>
    </source>
</reference>
<dbReference type="GO" id="GO:0009279">
    <property type="term" value="C:cell outer membrane"/>
    <property type="evidence" value="ECO:0007669"/>
    <property type="project" value="UniProtKB-SubCell"/>
</dbReference>
<dbReference type="OrthoDB" id="5462484at2"/>
<dbReference type="Proteomes" id="UP000245629">
    <property type="component" value="Plasmid unnamed1"/>
</dbReference>
<keyword evidence="5" id="KW-0998">Cell outer membrane</keyword>
<evidence type="ECO:0000256" key="1">
    <source>
        <dbReference type="ARBA" id="ARBA00004442"/>
    </source>
</evidence>
<keyword evidence="4" id="KW-0472">Membrane</keyword>
<dbReference type="EMBL" id="CP029356">
    <property type="protein sequence ID" value="AWK89129.1"/>
    <property type="molecule type" value="Genomic_DNA"/>
</dbReference>
<comment type="similarity">
    <text evidence="2">Belongs to the MipA/OmpV family.</text>
</comment>
<name>A0A2S2CXD1_9PROT</name>
<geneLocation type="plasmid" evidence="7 8">
    <name>unnamed1</name>
</geneLocation>
<keyword evidence="7" id="KW-0614">Plasmid</keyword>
<gene>
    <name evidence="7" type="ORF">DEW08_24340</name>
</gene>
<dbReference type="KEGG" id="azz:DEW08_24340"/>
<evidence type="ECO:0000256" key="2">
    <source>
        <dbReference type="ARBA" id="ARBA00005722"/>
    </source>
</evidence>
<evidence type="ECO:0000256" key="6">
    <source>
        <dbReference type="SAM" id="SignalP"/>
    </source>
</evidence>
<dbReference type="PANTHER" id="PTHR38776">
    <property type="entry name" value="MLTA-INTERACTING PROTEIN-RELATED"/>
    <property type="match status" value="1"/>
</dbReference>
<evidence type="ECO:0000256" key="3">
    <source>
        <dbReference type="ARBA" id="ARBA00022729"/>
    </source>
</evidence>
<evidence type="ECO:0008006" key="9">
    <source>
        <dbReference type="Google" id="ProtNLM"/>
    </source>
</evidence>
<dbReference type="PANTHER" id="PTHR38776:SF1">
    <property type="entry name" value="MLTA-INTERACTING PROTEIN-RELATED"/>
    <property type="match status" value="1"/>
</dbReference>
<keyword evidence="8" id="KW-1185">Reference proteome</keyword>
<evidence type="ECO:0000313" key="8">
    <source>
        <dbReference type="Proteomes" id="UP000245629"/>
    </source>
</evidence>
<comment type="subcellular location">
    <subcellularLocation>
        <location evidence="1">Cell outer membrane</location>
    </subcellularLocation>
</comment>
<dbReference type="InterPro" id="IPR010583">
    <property type="entry name" value="MipA"/>
</dbReference>
<proteinExistence type="inferred from homology"/>
<dbReference type="RefSeq" id="WP_109332080.1">
    <property type="nucleotide sequence ID" value="NZ_CP029356.1"/>
</dbReference>
<protein>
    <recommendedName>
        <fullName evidence="9">MipA/OmpV family protein</fullName>
    </recommendedName>
</protein>
<dbReference type="AlphaFoldDB" id="A0A2S2CXD1"/>
<evidence type="ECO:0000313" key="7">
    <source>
        <dbReference type="EMBL" id="AWK89129.1"/>
    </source>
</evidence>
<keyword evidence="3 6" id="KW-0732">Signal</keyword>
<feature type="signal peptide" evidence="6">
    <location>
        <begin position="1"/>
        <end position="31"/>
    </location>
</feature>
<organism evidence="7 8">
    <name type="scientific">Azospirillum thermophilum</name>
    <dbReference type="NCBI Taxonomy" id="2202148"/>
    <lineage>
        <taxon>Bacteria</taxon>
        <taxon>Pseudomonadati</taxon>
        <taxon>Pseudomonadota</taxon>
        <taxon>Alphaproteobacteria</taxon>
        <taxon>Rhodospirillales</taxon>
        <taxon>Azospirillaceae</taxon>
        <taxon>Azospirillum</taxon>
    </lineage>
</organism>
<sequence length="266" mass="27678">MSRPLTRRPIRITVLLGLAAVSSLAGAPALADPAKSSEPGKRWNFVIGGGAGVAPKYEGGRKLEVTPVPFVNLGWNDTVFLGNDGLGARYAINDLLSVGMSVGWAPGRKEKDGPRLRGMGKIEDAARVKAFTTLSLGAVSFNASVAQDVGGSRGLLAEVGAGYTVPLGDTVNLAFGVSTTYASERHMREFFGVGAAQSRRSGHAAYKPGAGLKEADGTVTLTWQITDHVSAIAVGGAGVLLGDARKSPIVERQLQPFVAAGLTYRF</sequence>
<evidence type="ECO:0000256" key="5">
    <source>
        <dbReference type="ARBA" id="ARBA00023237"/>
    </source>
</evidence>
<dbReference type="Pfam" id="PF06629">
    <property type="entry name" value="MipA"/>
    <property type="match status" value="1"/>
</dbReference>
<feature type="chain" id="PRO_5015784082" description="MipA/OmpV family protein" evidence="6">
    <location>
        <begin position="32"/>
        <end position="266"/>
    </location>
</feature>